<dbReference type="Proteomes" id="UP000238083">
    <property type="component" value="Unassembled WGS sequence"/>
</dbReference>
<evidence type="ECO:0000256" key="5">
    <source>
        <dbReference type="ARBA" id="ARBA00023002"/>
    </source>
</evidence>
<dbReference type="GO" id="GO:0008270">
    <property type="term" value="F:zinc ion binding"/>
    <property type="evidence" value="ECO:0007669"/>
    <property type="project" value="InterPro"/>
</dbReference>
<keyword evidence="4 6" id="KW-0862">Zinc</keyword>
<proteinExistence type="inferred from homology"/>
<evidence type="ECO:0000256" key="6">
    <source>
        <dbReference type="RuleBase" id="RU361277"/>
    </source>
</evidence>
<dbReference type="GO" id="GO:0016491">
    <property type="term" value="F:oxidoreductase activity"/>
    <property type="evidence" value="ECO:0007669"/>
    <property type="project" value="UniProtKB-KW"/>
</dbReference>
<dbReference type="InterPro" id="IPR036291">
    <property type="entry name" value="NAD(P)-bd_dom_sf"/>
</dbReference>
<dbReference type="Gene3D" id="3.40.50.720">
    <property type="entry name" value="NAD(P)-binding Rossmann-like Domain"/>
    <property type="match status" value="1"/>
</dbReference>
<name>A0A2T0QSB5_9ACTN</name>
<dbReference type="Pfam" id="PF00107">
    <property type="entry name" value="ADH_zinc_N"/>
    <property type="match status" value="1"/>
</dbReference>
<dbReference type="SUPFAM" id="SSF51735">
    <property type="entry name" value="NAD(P)-binding Rossmann-fold domains"/>
    <property type="match status" value="1"/>
</dbReference>
<dbReference type="SUPFAM" id="SSF50129">
    <property type="entry name" value="GroES-like"/>
    <property type="match status" value="1"/>
</dbReference>
<evidence type="ECO:0000256" key="1">
    <source>
        <dbReference type="ARBA" id="ARBA00001947"/>
    </source>
</evidence>
<evidence type="ECO:0000256" key="4">
    <source>
        <dbReference type="ARBA" id="ARBA00022833"/>
    </source>
</evidence>
<dbReference type="InterPro" id="IPR002328">
    <property type="entry name" value="ADH_Zn_CS"/>
</dbReference>
<dbReference type="SMART" id="SM00829">
    <property type="entry name" value="PKS_ER"/>
    <property type="match status" value="1"/>
</dbReference>
<dbReference type="InterPro" id="IPR013154">
    <property type="entry name" value="ADH-like_N"/>
</dbReference>
<evidence type="ECO:0000313" key="9">
    <source>
        <dbReference type="Proteomes" id="UP000238083"/>
    </source>
</evidence>
<keyword evidence="5" id="KW-0560">Oxidoreductase</keyword>
<dbReference type="Pfam" id="PF08240">
    <property type="entry name" value="ADH_N"/>
    <property type="match status" value="1"/>
</dbReference>
<dbReference type="InterPro" id="IPR011032">
    <property type="entry name" value="GroES-like_sf"/>
</dbReference>
<accession>A0A2T0QSB5</accession>
<keyword evidence="3 6" id="KW-0479">Metal-binding</keyword>
<dbReference type="PROSITE" id="PS00059">
    <property type="entry name" value="ADH_ZINC"/>
    <property type="match status" value="1"/>
</dbReference>
<gene>
    <name evidence="8" type="ORF">CLV37_1277</name>
</gene>
<dbReference type="AlphaFoldDB" id="A0A2T0QSB5"/>
<comment type="cofactor">
    <cofactor evidence="1 6">
        <name>Zn(2+)</name>
        <dbReference type="ChEBI" id="CHEBI:29105"/>
    </cofactor>
</comment>
<organism evidence="8 9">
    <name type="scientific">Kineococcus rhizosphaerae</name>
    <dbReference type="NCBI Taxonomy" id="559628"/>
    <lineage>
        <taxon>Bacteria</taxon>
        <taxon>Bacillati</taxon>
        <taxon>Actinomycetota</taxon>
        <taxon>Actinomycetes</taxon>
        <taxon>Kineosporiales</taxon>
        <taxon>Kineosporiaceae</taxon>
        <taxon>Kineococcus</taxon>
    </lineage>
</organism>
<dbReference type="RefSeq" id="WP_106215630.1">
    <property type="nucleotide sequence ID" value="NZ_PVZF01000027.1"/>
</dbReference>
<evidence type="ECO:0000256" key="2">
    <source>
        <dbReference type="ARBA" id="ARBA00008072"/>
    </source>
</evidence>
<comment type="similarity">
    <text evidence="2 6">Belongs to the zinc-containing alcohol dehydrogenase family.</text>
</comment>
<protein>
    <submittedName>
        <fullName evidence="8">Alcohol dehydrogenase</fullName>
    </submittedName>
</protein>
<sequence length="348" mass="36477">MKALVFHGPGQHAWEDRPEPRIEAPTDVLIAVQAATVCGTDLHIHHGVHPEMPLGTIMGHEAVGTITEIGSEVTQFKVGDRVAVLPITNCGTCAACRRGASAHCSTSGPNGWLLGHSHDGVQAEFARIPFADHSLHFIPDGVPDEIAILTVDAMAAAYEIGVKNGAVSAGDAVVIIGDGPIGLSAIPLALLEGATRVVMVGVLQFRLDAALALGATDVVDASQEGWVERVRAVLPEHGADVVIEAVGSKDTLEAAFDLVAVFGRVANIGVHSEPVSLPIEQMWIKNFVFTSGMMSCTSTPKLLELVASGAIDVSPIITHKIPLERAAEAYAMAESADENQATKIVLVR</sequence>
<dbReference type="OrthoDB" id="241504at2"/>
<dbReference type="Gene3D" id="3.90.180.10">
    <property type="entry name" value="Medium-chain alcohol dehydrogenases, catalytic domain"/>
    <property type="match status" value="1"/>
</dbReference>
<reference evidence="8 9" key="1">
    <citation type="submission" date="2018-03" db="EMBL/GenBank/DDBJ databases">
        <title>Genomic Encyclopedia of Archaeal and Bacterial Type Strains, Phase II (KMG-II): from individual species to whole genera.</title>
        <authorList>
            <person name="Goeker M."/>
        </authorList>
    </citation>
    <scope>NUCLEOTIDE SEQUENCE [LARGE SCALE GENOMIC DNA]</scope>
    <source>
        <strain evidence="8 9">DSM 19711</strain>
    </source>
</reference>
<dbReference type="EMBL" id="PVZF01000027">
    <property type="protein sequence ID" value="PRY07802.1"/>
    <property type="molecule type" value="Genomic_DNA"/>
</dbReference>
<dbReference type="PANTHER" id="PTHR42813:SF4">
    <property type="entry name" value="NADP-DEPENDENT ISOPROPANOL DEHYDROGENASE"/>
    <property type="match status" value="1"/>
</dbReference>
<dbReference type="InterPro" id="IPR013149">
    <property type="entry name" value="ADH-like_C"/>
</dbReference>
<dbReference type="InterPro" id="IPR020843">
    <property type="entry name" value="ER"/>
</dbReference>
<dbReference type="PANTHER" id="PTHR42813">
    <property type="entry name" value="ZINC-TYPE ALCOHOL DEHYDROGENASE-LIKE"/>
    <property type="match status" value="1"/>
</dbReference>
<feature type="domain" description="Enoyl reductase (ER)" evidence="7">
    <location>
        <begin position="8"/>
        <end position="346"/>
    </location>
</feature>
<evidence type="ECO:0000256" key="3">
    <source>
        <dbReference type="ARBA" id="ARBA00022723"/>
    </source>
</evidence>
<keyword evidence="9" id="KW-1185">Reference proteome</keyword>
<evidence type="ECO:0000259" key="7">
    <source>
        <dbReference type="SMART" id="SM00829"/>
    </source>
</evidence>
<comment type="caution">
    <text evidence="8">The sequence shown here is derived from an EMBL/GenBank/DDBJ whole genome shotgun (WGS) entry which is preliminary data.</text>
</comment>
<evidence type="ECO:0000313" key="8">
    <source>
        <dbReference type="EMBL" id="PRY07802.1"/>
    </source>
</evidence>